<feature type="compositionally biased region" description="Low complexity" evidence="1">
    <location>
        <begin position="191"/>
        <end position="201"/>
    </location>
</feature>
<protein>
    <submittedName>
        <fullName evidence="2">Uncharacterized protein</fullName>
    </submittedName>
</protein>
<reference evidence="2 3" key="1">
    <citation type="journal article" date="2011" name="Proc. Natl. Acad. Sci. U.S.A.">
        <title>Evolutionary erosion of yeast sex chromosomes by mating-type switching accidents.</title>
        <authorList>
            <person name="Gordon J.L."/>
            <person name="Armisen D."/>
            <person name="Proux-Wera E."/>
            <person name="Oheigeartaigh S.S."/>
            <person name="Byrne K.P."/>
            <person name="Wolfe K.H."/>
        </authorList>
    </citation>
    <scope>NUCLEOTIDE SEQUENCE [LARGE SCALE GENOMIC DNA]</scope>
    <source>
        <strain evidence="3">ATCC 10597 / BCRC 20456 / CBS 421 / NBRC 0211 / NRRL Y-12639</strain>
    </source>
</reference>
<dbReference type="eggNOG" id="ENOG502S1FA">
    <property type="taxonomic scope" value="Eukaryota"/>
</dbReference>
<proteinExistence type="predicted"/>
<evidence type="ECO:0000313" key="3">
    <source>
        <dbReference type="Proteomes" id="UP000000689"/>
    </source>
</evidence>
<feature type="compositionally biased region" description="Polar residues" evidence="1">
    <location>
        <begin position="220"/>
        <end position="236"/>
    </location>
</feature>
<feature type="region of interest" description="Disordered" evidence="1">
    <location>
        <begin position="101"/>
        <end position="134"/>
    </location>
</feature>
<sequence>MNQETQVKKTQILITDIPKEKFVSKWPQELEEKIFDENFPNLKINLQYFTPLQFLSRIVIIMNDQESTDVIYEFLQKLMKELAPTPIKLYLTESLLVNNAKGDSNRPPIRSRSFDDMEKINDNNDGKNSLQKPILSIDTDPVRTGIAVGSLALGGPSLSPDRRTSIESPTLLKFAPDSKSIYYKEPAPKISPQSTKESSSSPVDGSQTKYLFQPPPPSSDVVNSNAIRPNTLKVNTSSSTSSLSVASGKDSSSTPNTPPKSPTITLNEFAH</sequence>
<gene>
    <name evidence="2" type="primary">NDAI0E01420</name>
    <name evidence="2" type="ordered locus">NDAI_0E01420</name>
</gene>
<dbReference type="Proteomes" id="UP000000689">
    <property type="component" value="Chromosome 5"/>
</dbReference>
<dbReference type="GeneID" id="11498848"/>
<evidence type="ECO:0000256" key="1">
    <source>
        <dbReference type="SAM" id="MobiDB-lite"/>
    </source>
</evidence>
<dbReference type="AlphaFoldDB" id="G0WB38"/>
<organism evidence="2 3">
    <name type="scientific">Naumovozyma dairenensis (strain ATCC 10597 / BCRC 20456 / CBS 421 / NBRC 0211 / NRRL Y-12639)</name>
    <name type="common">Saccharomyces dairenensis</name>
    <dbReference type="NCBI Taxonomy" id="1071378"/>
    <lineage>
        <taxon>Eukaryota</taxon>
        <taxon>Fungi</taxon>
        <taxon>Dikarya</taxon>
        <taxon>Ascomycota</taxon>
        <taxon>Saccharomycotina</taxon>
        <taxon>Saccharomycetes</taxon>
        <taxon>Saccharomycetales</taxon>
        <taxon>Saccharomycetaceae</taxon>
        <taxon>Naumovozyma</taxon>
    </lineage>
</organism>
<name>G0WB38_NAUDC</name>
<dbReference type="RefSeq" id="XP_003670201.1">
    <property type="nucleotide sequence ID" value="XM_003670153.1"/>
</dbReference>
<feature type="region of interest" description="Disordered" evidence="1">
    <location>
        <begin position="184"/>
        <end position="271"/>
    </location>
</feature>
<feature type="compositionally biased region" description="Low complexity" evidence="1">
    <location>
        <begin position="237"/>
        <end position="255"/>
    </location>
</feature>
<evidence type="ECO:0000313" key="2">
    <source>
        <dbReference type="EMBL" id="CCD24958.1"/>
    </source>
</evidence>
<dbReference type="OrthoDB" id="4069757at2759"/>
<dbReference type="EMBL" id="HE580271">
    <property type="protein sequence ID" value="CCD24958.1"/>
    <property type="molecule type" value="Genomic_DNA"/>
</dbReference>
<dbReference type="OMA" id="YYTPLAF"/>
<feature type="compositionally biased region" description="Basic and acidic residues" evidence="1">
    <location>
        <begin position="112"/>
        <end position="125"/>
    </location>
</feature>
<feature type="region of interest" description="Disordered" evidence="1">
    <location>
        <begin position="150"/>
        <end position="171"/>
    </location>
</feature>
<accession>G0WB38</accession>
<dbReference type="KEGG" id="ndi:NDAI_0E01420"/>
<dbReference type="HOGENOM" id="CLU_085163_0_0_1"/>
<keyword evidence="3" id="KW-1185">Reference proteome</keyword>